<dbReference type="InterPro" id="IPR027022">
    <property type="entry name" value="ABC_permease_BceB-typ"/>
</dbReference>
<protein>
    <submittedName>
        <fullName evidence="8">Peptide ABC transporter permease</fullName>
    </submittedName>
</protein>
<reference evidence="8 9" key="1">
    <citation type="journal article" date="2015" name="Genome Announc.">
        <title>Expanding the biotechnology potential of lactobacilli through comparative genomics of 213 strains and associated genera.</title>
        <authorList>
            <person name="Sun Z."/>
            <person name="Harris H.M."/>
            <person name="McCann A."/>
            <person name="Guo C."/>
            <person name="Argimon S."/>
            <person name="Zhang W."/>
            <person name="Yang X."/>
            <person name="Jeffery I.B."/>
            <person name="Cooney J.C."/>
            <person name="Kagawa T.F."/>
            <person name="Liu W."/>
            <person name="Song Y."/>
            <person name="Salvetti E."/>
            <person name="Wrobel A."/>
            <person name="Rasinkangas P."/>
            <person name="Parkhill J."/>
            <person name="Rea M.C."/>
            <person name="O'Sullivan O."/>
            <person name="Ritari J."/>
            <person name="Douillard F.P."/>
            <person name="Paul Ross R."/>
            <person name="Yang R."/>
            <person name="Briner A.E."/>
            <person name="Felis G.E."/>
            <person name="de Vos W.M."/>
            <person name="Barrangou R."/>
            <person name="Klaenhammer T.R."/>
            <person name="Caufield P.W."/>
            <person name="Cui Y."/>
            <person name="Zhang H."/>
            <person name="O'Toole P.W."/>
        </authorList>
    </citation>
    <scope>NUCLEOTIDE SEQUENCE [LARGE SCALE GENOMIC DNA]</scope>
    <source>
        <strain evidence="8 9">DSM 20505</strain>
    </source>
</reference>
<feature type="transmembrane region" description="Helical" evidence="6">
    <location>
        <begin position="225"/>
        <end position="256"/>
    </location>
</feature>
<feature type="domain" description="ABC3 transporter permease C-terminal" evidence="7">
    <location>
        <begin position="60"/>
        <end position="175"/>
    </location>
</feature>
<comment type="caution">
    <text evidence="8">The sequence shown here is derived from an EMBL/GenBank/DDBJ whole genome shotgun (WGS) entry which is preliminary data.</text>
</comment>
<comment type="subcellular location">
    <subcellularLocation>
        <location evidence="1 6">Cell membrane</location>
        <topology evidence="1 6">Multi-pass membrane protein</topology>
    </subcellularLocation>
</comment>
<name>A0A0R1ZMF8_9LACO</name>
<dbReference type="PIRSF" id="PIRSF018968">
    <property type="entry name" value="ABC_permease_BceB"/>
    <property type="match status" value="1"/>
</dbReference>
<dbReference type="PATRIC" id="fig|1291052.5.peg.720"/>
<evidence type="ECO:0000313" key="8">
    <source>
        <dbReference type="EMBL" id="KRM56173.1"/>
    </source>
</evidence>
<dbReference type="Proteomes" id="UP000051679">
    <property type="component" value="Unassembled WGS sequence"/>
</dbReference>
<dbReference type="STRING" id="1291052.FC18_GL000705"/>
<comment type="similarity">
    <text evidence="6">Belongs to the ABC-4 integral membrane protein family.</text>
</comment>
<dbReference type="InterPro" id="IPR003838">
    <property type="entry name" value="ABC3_permease_C"/>
</dbReference>
<feature type="transmembrane region" description="Helical" evidence="6">
    <location>
        <begin position="104"/>
        <end position="127"/>
    </location>
</feature>
<evidence type="ECO:0000256" key="5">
    <source>
        <dbReference type="ARBA" id="ARBA00023136"/>
    </source>
</evidence>
<feature type="transmembrane region" description="Helical" evidence="6">
    <location>
        <begin position="488"/>
        <end position="512"/>
    </location>
</feature>
<evidence type="ECO:0000256" key="1">
    <source>
        <dbReference type="ARBA" id="ARBA00004651"/>
    </source>
</evidence>
<keyword evidence="3 6" id="KW-0812">Transmembrane</keyword>
<dbReference type="EMBL" id="AYYO01000009">
    <property type="protein sequence ID" value="KRM56173.1"/>
    <property type="molecule type" value="Genomic_DNA"/>
</dbReference>
<organism evidence="8 9">
    <name type="scientific">Lacticaseibacillus sharpeae JCM 1186 = DSM 20505</name>
    <dbReference type="NCBI Taxonomy" id="1291052"/>
    <lineage>
        <taxon>Bacteria</taxon>
        <taxon>Bacillati</taxon>
        <taxon>Bacillota</taxon>
        <taxon>Bacilli</taxon>
        <taxon>Lactobacillales</taxon>
        <taxon>Lactobacillaceae</taxon>
        <taxon>Lacticaseibacillus</taxon>
    </lineage>
</organism>
<keyword evidence="6" id="KW-0813">Transport</keyword>
<feature type="transmembrane region" description="Helical" evidence="6">
    <location>
        <begin position="17"/>
        <end position="37"/>
    </location>
</feature>
<feature type="transmembrane region" description="Helical" evidence="6">
    <location>
        <begin position="57"/>
        <end position="83"/>
    </location>
</feature>
<gene>
    <name evidence="8" type="ORF">FC18_GL000705</name>
</gene>
<dbReference type="InterPro" id="IPR052536">
    <property type="entry name" value="ABC-4_Integral_Memb_Prot"/>
</dbReference>
<dbReference type="RefSeq" id="WP_056975391.1">
    <property type="nucleotide sequence ID" value="NZ_AYYO01000009.1"/>
</dbReference>
<dbReference type="OrthoDB" id="1705903at2"/>
<dbReference type="AlphaFoldDB" id="A0A0R1ZMF8"/>
<evidence type="ECO:0000313" key="9">
    <source>
        <dbReference type="Proteomes" id="UP000051679"/>
    </source>
</evidence>
<feature type="transmembrane region" description="Helical" evidence="6">
    <location>
        <begin position="577"/>
        <end position="598"/>
    </location>
</feature>
<evidence type="ECO:0000256" key="2">
    <source>
        <dbReference type="ARBA" id="ARBA00022475"/>
    </source>
</evidence>
<keyword evidence="5 6" id="KW-0472">Membrane</keyword>
<evidence type="ECO:0000259" key="7">
    <source>
        <dbReference type="Pfam" id="PF02687"/>
    </source>
</evidence>
<dbReference type="Pfam" id="PF02687">
    <property type="entry name" value="FtsX"/>
    <property type="match status" value="1"/>
</dbReference>
<feature type="transmembrane region" description="Helical" evidence="6">
    <location>
        <begin position="199"/>
        <end position="219"/>
    </location>
</feature>
<keyword evidence="9" id="KW-1185">Reference proteome</keyword>
<accession>A0A0R1ZMF8</accession>
<keyword evidence="2 6" id="KW-1003">Cell membrane</keyword>
<dbReference type="GO" id="GO:0005886">
    <property type="term" value="C:plasma membrane"/>
    <property type="evidence" value="ECO:0007669"/>
    <property type="project" value="UniProtKB-SubCell"/>
</dbReference>
<sequence>MLNKLALAGIKNRFRDYAVLFSGLIIGSAIFYMFMTIATNKDFQAGSTAGFSATPIIFMFGAILLMIITFVYVVYANSFLLSMRKRDYATFMMLGAKSSKISHLIFTETMIIGSAATVCGIIIGIGMTQLVGGLLMKSLDAATNHFAPFYLPAVIVTLVFFIVLFFFAALVNAGKMRATPILTLLRSDSTPSRIKMKPFMLVLAAVAGIVLLAIGYWAMRSLSMLGIMAIPLALVTIVLGSYFLFNAVVVVAIQLLKANRKFAGKGLRNFTLAQISFRVRSYTAILSIVSILFALALGAITVGLNFYNEVPHMAQNFSSYDLVQHNPSANQRAAVDKMTGVYGKAAYTVKVDKSMVTFNQADIIKHPLIHANTTTANGGVQMQHVQLSAADFSKNPLKYTDLINALLTHNLETTNAKAQVASGAAFAQAPGTTERIYVYRVHDLRANIKTLTKLQSVENKKYPSLVERGANGSVAASYAVFNAMFSGFAFMGFFLGLAFLAMLASTLMFKILSGADYDKTRYAMLRKIGVRERLLRGSIRSELLVLFALPGILGVVHVLFGLQLFKTLLLNPYDNLLLPFGVFGVLYLIYFLITVWLYNGIVLRKDN</sequence>
<proteinExistence type="inferred from homology"/>
<evidence type="ECO:0000256" key="3">
    <source>
        <dbReference type="ARBA" id="ARBA00022692"/>
    </source>
</evidence>
<dbReference type="PANTHER" id="PTHR46795:SF3">
    <property type="entry name" value="ABC TRANSPORTER PERMEASE"/>
    <property type="match status" value="1"/>
</dbReference>
<keyword evidence="4 6" id="KW-1133">Transmembrane helix</keyword>
<feature type="transmembrane region" description="Helical" evidence="6">
    <location>
        <begin position="543"/>
        <end position="565"/>
    </location>
</feature>
<dbReference type="PANTHER" id="PTHR46795">
    <property type="entry name" value="ABC TRANSPORTER PERMEASE-RELATED-RELATED"/>
    <property type="match status" value="1"/>
</dbReference>
<feature type="transmembrane region" description="Helical" evidence="6">
    <location>
        <begin position="284"/>
        <end position="307"/>
    </location>
</feature>
<feature type="transmembrane region" description="Helical" evidence="6">
    <location>
        <begin position="147"/>
        <end position="171"/>
    </location>
</feature>
<evidence type="ECO:0000256" key="4">
    <source>
        <dbReference type="ARBA" id="ARBA00022989"/>
    </source>
</evidence>
<dbReference type="GO" id="GO:0055085">
    <property type="term" value="P:transmembrane transport"/>
    <property type="evidence" value="ECO:0007669"/>
    <property type="project" value="UniProtKB-UniRule"/>
</dbReference>
<evidence type="ECO:0000256" key="6">
    <source>
        <dbReference type="PIRNR" id="PIRNR018968"/>
    </source>
</evidence>